<evidence type="ECO:0000256" key="2">
    <source>
        <dbReference type="SAM" id="Phobius"/>
    </source>
</evidence>
<dbReference type="STRING" id="758825.SAMN02982985_02663"/>
<evidence type="ECO:0000313" key="3">
    <source>
        <dbReference type="EMBL" id="SFM08591.1"/>
    </source>
</evidence>
<feature type="transmembrane region" description="Helical" evidence="2">
    <location>
        <begin position="30"/>
        <end position="51"/>
    </location>
</feature>
<keyword evidence="2" id="KW-0472">Membrane</keyword>
<proteinExistence type="predicted"/>
<dbReference type="RefSeq" id="WP_425442314.1">
    <property type="nucleotide sequence ID" value="NZ_FOTW01000012.1"/>
</dbReference>
<gene>
    <name evidence="3" type="ORF">SAMN02982985_02663</name>
</gene>
<evidence type="ECO:0000313" key="4">
    <source>
        <dbReference type="Proteomes" id="UP000199470"/>
    </source>
</evidence>
<dbReference type="SUPFAM" id="SSF52833">
    <property type="entry name" value="Thioredoxin-like"/>
    <property type="match status" value="1"/>
</dbReference>
<feature type="region of interest" description="Disordered" evidence="1">
    <location>
        <begin position="1"/>
        <end position="20"/>
    </location>
</feature>
<dbReference type="InterPro" id="IPR036249">
    <property type="entry name" value="Thioredoxin-like_sf"/>
</dbReference>
<keyword evidence="2" id="KW-0812">Transmembrane</keyword>
<dbReference type="EMBL" id="FOTW01000012">
    <property type="protein sequence ID" value="SFM08591.1"/>
    <property type="molecule type" value="Genomic_DNA"/>
</dbReference>
<sequence>MENKPQQDRSASPQAAPDDARQVRAGRWKLLAVLAVCAMPLVGSYFAYYVVKPGGRTNYGALIDPRDHPIPALGSATLDGKPAGLDDYKGKWIMLKVGPSDCQKDCQDQLFAMRQLRTMQGKEMERIERVWLITDMEPLDTLLLRVNDGTRMLRAQAEAVAKWLPLEQNAAGAKAAEHIYLIDPMGHLMMRFPKDADPSKVKKDLSKLLKASAIG</sequence>
<dbReference type="AlphaFoldDB" id="A0A1I4MZ94"/>
<protein>
    <submittedName>
        <fullName evidence="3">Cytochrome oxidase Cu insertion factor, SCO1/SenC/PrrC family</fullName>
    </submittedName>
</protein>
<keyword evidence="4" id="KW-1185">Reference proteome</keyword>
<dbReference type="Gene3D" id="3.40.30.10">
    <property type="entry name" value="Glutaredoxin"/>
    <property type="match status" value="1"/>
</dbReference>
<evidence type="ECO:0000256" key="1">
    <source>
        <dbReference type="SAM" id="MobiDB-lite"/>
    </source>
</evidence>
<accession>A0A1I4MZ94</accession>
<organism evidence="3 4">
    <name type="scientific">Rugamonas rubra</name>
    <dbReference type="NCBI Taxonomy" id="758825"/>
    <lineage>
        <taxon>Bacteria</taxon>
        <taxon>Pseudomonadati</taxon>
        <taxon>Pseudomonadota</taxon>
        <taxon>Betaproteobacteria</taxon>
        <taxon>Burkholderiales</taxon>
        <taxon>Oxalobacteraceae</taxon>
        <taxon>Telluria group</taxon>
        <taxon>Rugamonas</taxon>
    </lineage>
</organism>
<name>A0A1I4MZ94_9BURK</name>
<dbReference type="Proteomes" id="UP000199470">
    <property type="component" value="Unassembled WGS sequence"/>
</dbReference>
<keyword evidence="2" id="KW-1133">Transmembrane helix</keyword>
<reference evidence="3 4" key="1">
    <citation type="submission" date="2016-10" db="EMBL/GenBank/DDBJ databases">
        <authorList>
            <person name="de Groot N.N."/>
        </authorList>
    </citation>
    <scope>NUCLEOTIDE SEQUENCE [LARGE SCALE GENOMIC DNA]</scope>
    <source>
        <strain evidence="3 4">ATCC 43154</strain>
    </source>
</reference>